<proteinExistence type="predicted"/>
<evidence type="ECO:0000313" key="2">
    <source>
        <dbReference type="Proteomes" id="UP001152622"/>
    </source>
</evidence>
<name>A0A9Q1F3X3_SYNKA</name>
<dbReference type="Proteomes" id="UP001152622">
    <property type="component" value="Chromosome 9"/>
</dbReference>
<accession>A0A9Q1F3X3</accession>
<protein>
    <submittedName>
        <fullName evidence="1">Uncharacterized protein</fullName>
    </submittedName>
</protein>
<dbReference type="EMBL" id="JAINUF010000009">
    <property type="protein sequence ID" value="KAJ8350535.1"/>
    <property type="molecule type" value="Genomic_DNA"/>
</dbReference>
<keyword evidence="2" id="KW-1185">Reference proteome</keyword>
<sequence length="117" mass="12867">MAGMLEHTLGNSAHGDRRLPVDSVRARLRRKGTVSAGLQLAVRPPLDRFDRRPGSGTSPPFMSLRSHLRYKMLFYRPSPEPIEPRPGGPPHAVRTGMFRIRFQAAGQSPTLGTSVPA</sequence>
<gene>
    <name evidence="1" type="ORF">SKAU_G00256650</name>
</gene>
<organism evidence="1 2">
    <name type="scientific">Synaphobranchus kaupii</name>
    <name type="common">Kaup's arrowtooth eel</name>
    <dbReference type="NCBI Taxonomy" id="118154"/>
    <lineage>
        <taxon>Eukaryota</taxon>
        <taxon>Metazoa</taxon>
        <taxon>Chordata</taxon>
        <taxon>Craniata</taxon>
        <taxon>Vertebrata</taxon>
        <taxon>Euteleostomi</taxon>
        <taxon>Actinopterygii</taxon>
        <taxon>Neopterygii</taxon>
        <taxon>Teleostei</taxon>
        <taxon>Anguilliformes</taxon>
        <taxon>Synaphobranchidae</taxon>
        <taxon>Synaphobranchus</taxon>
    </lineage>
</organism>
<dbReference type="AlphaFoldDB" id="A0A9Q1F3X3"/>
<evidence type="ECO:0000313" key="1">
    <source>
        <dbReference type="EMBL" id="KAJ8350535.1"/>
    </source>
</evidence>
<comment type="caution">
    <text evidence="1">The sequence shown here is derived from an EMBL/GenBank/DDBJ whole genome shotgun (WGS) entry which is preliminary data.</text>
</comment>
<reference evidence="1" key="1">
    <citation type="journal article" date="2023" name="Science">
        <title>Genome structures resolve the early diversification of teleost fishes.</title>
        <authorList>
            <person name="Parey E."/>
            <person name="Louis A."/>
            <person name="Montfort J."/>
            <person name="Bouchez O."/>
            <person name="Roques C."/>
            <person name="Iampietro C."/>
            <person name="Lluch J."/>
            <person name="Castinel A."/>
            <person name="Donnadieu C."/>
            <person name="Desvignes T."/>
            <person name="Floi Bucao C."/>
            <person name="Jouanno E."/>
            <person name="Wen M."/>
            <person name="Mejri S."/>
            <person name="Dirks R."/>
            <person name="Jansen H."/>
            <person name="Henkel C."/>
            <person name="Chen W.J."/>
            <person name="Zahm M."/>
            <person name="Cabau C."/>
            <person name="Klopp C."/>
            <person name="Thompson A.W."/>
            <person name="Robinson-Rechavi M."/>
            <person name="Braasch I."/>
            <person name="Lecointre G."/>
            <person name="Bobe J."/>
            <person name="Postlethwait J.H."/>
            <person name="Berthelot C."/>
            <person name="Roest Crollius H."/>
            <person name="Guiguen Y."/>
        </authorList>
    </citation>
    <scope>NUCLEOTIDE SEQUENCE</scope>
    <source>
        <strain evidence="1">WJC10195</strain>
    </source>
</reference>